<protein>
    <submittedName>
        <fullName evidence="1">Uncharacterized protein</fullName>
    </submittedName>
</protein>
<gene>
    <name evidence="1" type="ORF">PPRIM_AZ9-3.1.T0600088</name>
</gene>
<organism evidence="1 2">
    <name type="scientific">Paramecium primaurelia</name>
    <dbReference type="NCBI Taxonomy" id="5886"/>
    <lineage>
        <taxon>Eukaryota</taxon>
        <taxon>Sar</taxon>
        <taxon>Alveolata</taxon>
        <taxon>Ciliophora</taxon>
        <taxon>Intramacronucleata</taxon>
        <taxon>Oligohymenophorea</taxon>
        <taxon>Peniculida</taxon>
        <taxon>Parameciidae</taxon>
        <taxon>Paramecium</taxon>
    </lineage>
</organism>
<dbReference type="PANTHER" id="PTHR47363">
    <property type="entry name" value="GLUCOKINASE"/>
    <property type="match status" value="1"/>
</dbReference>
<accession>A0A8S1MDB5</accession>
<keyword evidence="2" id="KW-1185">Reference proteome</keyword>
<dbReference type="PANTHER" id="PTHR47363:SF1">
    <property type="entry name" value="GLUCOKINASE"/>
    <property type="match status" value="1"/>
</dbReference>
<name>A0A8S1MDB5_PARPR</name>
<reference evidence="1" key="1">
    <citation type="submission" date="2021-01" db="EMBL/GenBank/DDBJ databases">
        <authorList>
            <consortium name="Genoscope - CEA"/>
            <person name="William W."/>
        </authorList>
    </citation>
    <scope>NUCLEOTIDE SEQUENCE</scope>
</reference>
<dbReference type="Proteomes" id="UP000688137">
    <property type="component" value="Unassembled WGS sequence"/>
</dbReference>
<dbReference type="AlphaFoldDB" id="A0A8S1MDB5"/>
<evidence type="ECO:0000313" key="1">
    <source>
        <dbReference type="EMBL" id="CAD8078520.1"/>
    </source>
</evidence>
<sequence>MISNNSYQYKCFNMVLKRKMNYVRKLWIYFQLVMEPIIEDLVCNTMPYGGIYLFGYISIDVANYIINNIQVNFLQDYIKYRFHLIEIFNQIPIYVIKQASLGLEGVYQAIYRQLEYNDYLKEI</sequence>
<comment type="caution">
    <text evidence="1">The sequence shown here is derived from an EMBL/GenBank/DDBJ whole genome shotgun (WGS) entry which is preliminary data.</text>
</comment>
<evidence type="ECO:0000313" key="2">
    <source>
        <dbReference type="Proteomes" id="UP000688137"/>
    </source>
</evidence>
<proteinExistence type="predicted"/>
<dbReference type="EMBL" id="CAJJDM010000061">
    <property type="protein sequence ID" value="CAD8078520.1"/>
    <property type="molecule type" value="Genomic_DNA"/>
</dbReference>